<reference evidence="2" key="1">
    <citation type="submission" date="2016-06" db="EMBL/GenBank/DDBJ databases">
        <authorList>
            <person name="Varghese N."/>
            <person name="Submissions Spin"/>
        </authorList>
    </citation>
    <scope>NUCLEOTIDE SEQUENCE [LARGE SCALE GENOMIC DNA]</scope>
    <source>
        <strain evidence="2">DSM 45647</strain>
    </source>
</reference>
<gene>
    <name evidence="1" type="ORF">GA0070213_108122</name>
</gene>
<protein>
    <recommendedName>
        <fullName evidence="3">Secreted protein</fullName>
    </recommendedName>
</protein>
<evidence type="ECO:0008006" key="3">
    <source>
        <dbReference type="Google" id="ProtNLM"/>
    </source>
</evidence>
<dbReference type="EMBL" id="FMDM01000008">
    <property type="protein sequence ID" value="SCG64633.1"/>
    <property type="molecule type" value="Genomic_DNA"/>
</dbReference>
<dbReference type="Proteomes" id="UP000199360">
    <property type="component" value="Unassembled WGS sequence"/>
</dbReference>
<evidence type="ECO:0000313" key="1">
    <source>
        <dbReference type="EMBL" id="SCG64633.1"/>
    </source>
</evidence>
<name>A0A1C5J2G2_9ACTN</name>
<organism evidence="1 2">
    <name type="scientific">Micromonospora humi</name>
    <dbReference type="NCBI Taxonomy" id="745366"/>
    <lineage>
        <taxon>Bacteria</taxon>
        <taxon>Bacillati</taxon>
        <taxon>Actinomycetota</taxon>
        <taxon>Actinomycetes</taxon>
        <taxon>Micromonosporales</taxon>
        <taxon>Micromonosporaceae</taxon>
        <taxon>Micromonospora</taxon>
    </lineage>
</organism>
<accession>A0A1C5J2G2</accession>
<dbReference type="AlphaFoldDB" id="A0A1C5J2G2"/>
<dbReference type="Pfam" id="PF18143">
    <property type="entry name" value="HAD_SAK_2"/>
    <property type="match status" value="1"/>
</dbReference>
<evidence type="ECO:0000313" key="2">
    <source>
        <dbReference type="Proteomes" id="UP000199360"/>
    </source>
</evidence>
<sequence>MLAGDTRPMIFLDIDGVLIPFRKRPVSTARSSSDDLSGNPLLDRLDPDDGRRLLALPGELVWASTWMADANEVVAPRLGLPALPLVDWPDDHEPRGGLHWKTATLARRAAGRPFVWLDDEITDADRRWVAAHHPRPALLRRVDPFLGLSGADLAAVRRWLSAGYAAGGSDASATT</sequence>
<proteinExistence type="predicted"/>
<dbReference type="STRING" id="745366.GA0070213_108122"/>
<keyword evidence="2" id="KW-1185">Reference proteome</keyword>